<name>A0A8H4R179_9AGAR</name>
<comment type="caution">
    <text evidence="1">The sequence shown here is derived from an EMBL/GenBank/DDBJ whole genome shotgun (WGS) entry which is preliminary data.</text>
</comment>
<protein>
    <submittedName>
        <fullName evidence="1">Uncharacterized protein</fullName>
    </submittedName>
</protein>
<accession>A0A8H4R179</accession>
<dbReference type="EMBL" id="JAACJL010000015">
    <property type="protein sequence ID" value="KAF4620361.1"/>
    <property type="molecule type" value="Genomic_DNA"/>
</dbReference>
<reference evidence="1 2" key="1">
    <citation type="submission" date="2019-12" db="EMBL/GenBank/DDBJ databases">
        <authorList>
            <person name="Floudas D."/>
            <person name="Bentzer J."/>
            <person name="Ahren D."/>
            <person name="Johansson T."/>
            <person name="Persson P."/>
            <person name="Tunlid A."/>
        </authorList>
    </citation>
    <scope>NUCLEOTIDE SEQUENCE [LARGE SCALE GENOMIC DNA]</scope>
    <source>
        <strain evidence="1 2">CBS 102.39</strain>
    </source>
</reference>
<dbReference type="Gene3D" id="2.60.40.2970">
    <property type="match status" value="1"/>
</dbReference>
<dbReference type="Proteomes" id="UP000521872">
    <property type="component" value="Unassembled WGS sequence"/>
</dbReference>
<gene>
    <name evidence="1" type="ORF">D9613_000115</name>
</gene>
<organism evidence="1 2">
    <name type="scientific">Agrocybe pediades</name>
    <dbReference type="NCBI Taxonomy" id="84607"/>
    <lineage>
        <taxon>Eukaryota</taxon>
        <taxon>Fungi</taxon>
        <taxon>Dikarya</taxon>
        <taxon>Basidiomycota</taxon>
        <taxon>Agaricomycotina</taxon>
        <taxon>Agaricomycetes</taxon>
        <taxon>Agaricomycetidae</taxon>
        <taxon>Agaricales</taxon>
        <taxon>Agaricineae</taxon>
        <taxon>Strophariaceae</taxon>
        <taxon>Agrocybe</taxon>
    </lineage>
</organism>
<evidence type="ECO:0000313" key="1">
    <source>
        <dbReference type="EMBL" id="KAF4620361.1"/>
    </source>
</evidence>
<dbReference type="AlphaFoldDB" id="A0A8H4R179"/>
<keyword evidence="2" id="KW-1185">Reference proteome</keyword>
<evidence type="ECO:0000313" key="2">
    <source>
        <dbReference type="Proteomes" id="UP000521872"/>
    </source>
</evidence>
<proteinExistence type="predicted"/>
<sequence length="192" mass="20957">MLLSGFRSLSKNLNPRPCTVATYSPIRSFSRSPVKAMPSLLVKTAGPDAINTVADLRVVITLTNTGNDTLKLLKHPHTVLFSLPTNNFDIIHKLSGARPRFRGVLVKYVPMASGDESSYTVLAPDQTFSVEHNLGRKYDFTNSGEGEYDISPHKVFYTVNADSSISSFEAQTSSHSVKVSGVLAVSYLHPIT</sequence>